<reference evidence="7" key="1">
    <citation type="submission" date="2022-01" db="EMBL/GenBank/DDBJ databases">
        <authorList>
            <person name="Jo J.-H."/>
            <person name="Im W.-T."/>
        </authorList>
    </citation>
    <scope>NUCLEOTIDE SEQUENCE</scope>
    <source>
        <strain evidence="7">NA20</strain>
    </source>
</reference>
<comment type="caution">
    <text evidence="7">The sequence shown here is derived from an EMBL/GenBank/DDBJ whole genome shotgun (WGS) entry which is preliminary data.</text>
</comment>
<evidence type="ECO:0000313" key="8">
    <source>
        <dbReference type="Proteomes" id="UP001165367"/>
    </source>
</evidence>
<feature type="transmembrane region" description="Helical" evidence="6">
    <location>
        <begin position="141"/>
        <end position="160"/>
    </location>
</feature>
<evidence type="ECO:0000313" key="7">
    <source>
        <dbReference type="EMBL" id="MCG2615020.1"/>
    </source>
</evidence>
<dbReference type="EMBL" id="JAKLTR010000007">
    <property type="protein sequence ID" value="MCG2615020.1"/>
    <property type="molecule type" value="Genomic_DNA"/>
</dbReference>
<feature type="transmembrane region" description="Helical" evidence="6">
    <location>
        <begin position="91"/>
        <end position="111"/>
    </location>
</feature>
<feature type="transmembrane region" description="Helical" evidence="6">
    <location>
        <begin position="117"/>
        <end position="134"/>
    </location>
</feature>
<keyword evidence="4 6" id="KW-1133">Transmembrane helix</keyword>
<feature type="transmembrane region" description="Helical" evidence="6">
    <location>
        <begin position="229"/>
        <end position="248"/>
    </location>
</feature>
<keyword evidence="3 6" id="KW-0812">Transmembrane</keyword>
<dbReference type="InterPro" id="IPR050475">
    <property type="entry name" value="Prenyltransferase_related"/>
</dbReference>
<protein>
    <submittedName>
        <fullName evidence="7">Geranylgeranylglycerol-phosphate geranylgeranyltransferase</fullName>
    </submittedName>
</protein>
<feature type="transmembrane region" description="Helical" evidence="6">
    <location>
        <begin position="180"/>
        <end position="197"/>
    </location>
</feature>
<dbReference type="Gene3D" id="1.20.120.1780">
    <property type="entry name" value="UbiA prenyltransferase"/>
    <property type="match status" value="1"/>
</dbReference>
<comment type="subcellular location">
    <subcellularLocation>
        <location evidence="1">Membrane</location>
        <topology evidence="1">Multi-pass membrane protein</topology>
    </subcellularLocation>
</comment>
<dbReference type="RefSeq" id="WP_237871981.1">
    <property type="nucleotide sequence ID" value="NZ_JAKLTR010000007.1"/>
</dbReference>
<organism evidence="7 8">
    <name type="scientific">Terrimonas ginsenosidimutans</name>
    <dbReference type="NCBI Taxonomy" id="2908004"/>
    <lineage>
        <taxon>Bacteria</taxon>
        <taxon>Pseudomonadati</taxon>
        <taxon>Bacteroidota</taxon>
        <taxon>Chitinophagia</taxon>
        <taxon>Chitinophagales</taxon>
        <taxon>Chitinophagaceae</taxon>
        <taxon>Terrimonas</taxon>
    </lineage>
</organism>
<dbReference type="PANTHER" id="PTHR42723:SF1">
    <property type="entry name" value="CHLOROPHYLL SYNTHASE, CHLOROPLASTIC"/>
    <property type="match status" value="1"/>
</dbReference>
<keyword evidence="5 6" id="KW-0472">Membrane</keyword>
<name>A0ABS9KRQ6_9BACT</name>
<feature type="transmembrane region" description="Helical" evidence="6">
    <location>
        <begin position="47"/>
        <end position="70"/>
    </location>
</feature>
<feature type="transmembrane region" description="Helical" evidence="6">
    <location>
        <begin position="12"/>
        <end position="35"/>
    </location>
</feature>
<evidence type="ECO:0000256" key="1">
    <source>
        <dbReference type="ARBA" id="ARBA00004141"/>
    </source>
</evidence>
<proteinExistence type="predicted"/>
<evidence type="ECO:0000256" key="4">
    <source>
        <dbReference type="ARBA" id="ARBA00022989"/>
    </source>
</evidence>
<dbReference type="CDD" id="cd13961">
    <property type="entry name" value="PT_UbiA_DGGGPS"/>
    <property type="match status" value="1"/>
</dbReference>
<dbReference type="Proteomes" id="UP001165367">
    <property type="component" value="Unassembled WGS sequence"/>
</dbReference>
<evidence type="ECO:0000256" key="3">
    <source>
        <dbReference type="ARBA" id="ARBA00022692"/>
    </source>
</evidence>
<evidence type="ECO:0000256" key="2">
    <source>
        <dbReference type="ARBA" id="ARBA00022475"/>
    </source>
</evidence>
<dbReference type="Pfam" id="PF01040">
    <property type="entry name" value="UbiA"/>
    <property type="match status" value="1"/>
</dbReference>
<keyword evidence="8" id="KW-1185">Reference proteome</keyword>
<gene>
    <name evidence="7" type="ORF">LZZ85_12045</name>
</gene>
<dbReference type="InterPro" id="IPR000537">
    <property type="entry name" value="UbiA_prenyltransferase"/>
</dbReference>
<dbReference type="Gene3D" id="1.10.357.140">
    <property type="entry name" value="UbiA prenyltransferase"/>
    <property type="match status" value="1"/>
</dbReference>
<accession>A0ABS9KRQ6</accession>
<sequence length="310" mass="35580">MSLFAAFLRLVRLPNLIFIALTQILFQICIFYPLYKGSIAVHDTRQFVLLVIASVLIAAAGYIINDYFDINIDEVNKPRRMVVDKLISRRWAIAWHFILSALGVLLTMAALPILGKWYLIAANIFCILALWFYSTTFKRKLLIGNILISVLTAWTILIIFFSKVSVIDAFDASHPEQTKLFRFAFLYAGFAFILSLVREAIKDIEDMDGDAKYGCRTMPIVWGVNASKVYIAVWLIILIVILGVVQAYVLQFRWWWAVIYSVLLIIVPLLYILSGLFKAKQVADYHRLSTLTKIVMLTGILSMIFFYFYL</sequence>
<feature type="transmembrane region" description="Helical" evidence="6">
    <location>
        <begin position="288"/>
        <end position="309"/>
    </location>
</feature>
<evidence type="ECO:0000256" key="5">
    <source>
        <dbReference type="ARBA" id="ARBA00023136"/>
    </source>
</evidence>
<keyword evidence="2" id="KW-1003">Cell membrane</keyword>
<feature type="transmembrane region" description="Helical" evidence="6">
    <location>
        <begin position="254"/>
        <end position="276"/>
    </location>
</feature>
<evidence type="ECO:0000256" key="6">
    <source>
        <dbReference type="SAM" id="Phobius"/>
    </source>
</evidence>
<dbReference type="InterPro" id="IPR044878">
    <property type="entry name" value="UbiA_sf"/>
</dbReference>
<dbReference type="PANTHER" id="PTHR42723">
    <property type="entry name" value="CHLOROPHYLL SYNTHASE"/>
    <property type="match status" value="1"/>
</dbReference>
<dbReference type="NCBIfam" id="NF009513">
    <property type="entry name" value="PRK12872.1-3"/>
    <property type="match status" value="1"/>
</dbReference>